<organism evidence="12 13">
    <name type="scientific">Sphingomonas gei</name>
    <dbReference type="NCBI Taxonomy" id="1395960"/>
    <lineage>
        <taxon>Bacteria</taxon>
        <taxon>Pseudomonadati</taxon>
        <taxon>Pseudomonadota</taxon>
        <taxon>Alphaproteobacteria</taxon>
        <taxon>Sphingomonadales</taxon>
        <taxon>Sphingomonadaceae</taxon>
        <taxon>Sphingomonas</taxon>
    </lineage>
</organism>
<feature type="transmembrane region" description="Helical" evidence="9">
    <location>
        <begin position="97"/>
        <end position="115"/>
    </location>
</feature>
<keyword evidence="8 9" id="KW-0472">Membrane</keyword>
<comment type="subcellular location">
    <subcellularLocation>
        <location evidence="1 9">Cell inner membrane</location>
        <topology evidence="1 9">Single-pass membrane protein</topology>
    </subcellularLocation>
</comment>
<sequence>MPPDRHGRGWRDHRGRGSRRVAGCRRTLFPTAPQADGPCAMSPAERFPTLARHWQVLRESWRAQNRADAAARPQSDHQFLPAALEIMETPPSPGLRWLMLTLCGLFGVALLWAIFAHVDVVAVARGKVIPSANVKLIQPIEIGAIRAIHVRNGQHVVKGQLLIELDPTLAGADEAQATQGLASANVLKARNDALLDYLGGGRGGFVAPAGVPAVIAETQRRYVAIAIAEYEAQRASLAQQRAQSAAELASSTAEIAKLDQTLPLVERQLAARKELTEKGYFSQIRLLEYEQQRIEHLRNIDVQHAAAAKARASMATLDAEMAKLRDTFAKGAFADLTEATDKSTMATEELRKSARRRAFQQLRAPVSGTVQQLAVTTIGGVVQPAQALMVIVPDESAVEIEAEILNKDIGFVREGQEVRVKLDAYPFTDFGLIDGVVETISRDAIEQAQTPSNTAKGERPQPGGGLIYAARIRLKRRTIRIAGRDQLIGPGLAVQAEIKTGERRVIQYLLSPIAQTVDEAGRER</sequence>
<dbReference type="EMBL" id="SRXT01000003">
    <property type="protein sequence ID" value="TGX54061.1"/>
    <property type="molecule type" value="Genomic_DNA"/>
</dbReference>
<dbReference type="PROSITE" id="PS00543">
    <property type="entry name" value="HLYD_FAMILY"/>
    <property type="match status" value="1"/>
</dbReference>
<dbReference type="InterPro" id="IPR006144">
    <property type="entry name" value="Secretion_HlyD_CS"/>
</dbReference>
<evidence type="ECO:0000313" key="13">
    <source>
        <dbReference type="Proteomes" id="UP000306147"/>
    </source>
</evidence>
<evidence type="ECO:0000259" key="10">
    <source>
        <dbReference type="Pfam" id="PF25994"/>
    </source>
</evidence>
<dbReference type="InterPro" id="IPR050739">
    <property type="entry name" value="MFP"/>
</dbReference>
<evidence type="ECO:0000256" key="6">
    <source>
        <dbReference type="ARBA" id="ARBA00022692"/>
    </source>
</evidence>
<feature type="domain" description="AprE-like long alpha-helical hairpin" evidence="10">
    <location>
        <begin position="174"/>
        <end position="354"/>
    </location>
</feature>
<dbReference type="Gene3D" id="2.40.30.170">
    <property type="match status" value="1"/>
</dbReference>
<reference evidence="12 13" key="1">
    <citation type="submission" date="2019-04" db="EMBL/GenBank/DDBJ databases">
        <title>Sphingomonas psychrotolerans sp. nov., isolated from soil in the Tianshan Mountains, Xinjiang, China.</title>
        <authorList>
            <person name="Luo Y."/>
            <person name="Sheng H."/>
        </authorList>
    </citation>
    <scope>NUCLEOTIDE SEQUENCE [LARGE SCALE GENOMIC DNA]</scope>
    <source>
        <strain evidence="12 13">ZFGT-11</strain>
    </source>
</reference>
<keyword evidence="4 9" id="KW-1003">Cell membrane</keyword>
<dbReference type="GO" id="GO:0005886">
    <property type="term" value="C:plasma membrane"/>
    <property type="evidence" value="ECO:0007669"/>
    <property type="project" value="UniProtKB-SubCell"/>
</dbReference>
<evidence type="ECO:0000256" key="4">
    <source>
        <dbReference type="ARBA" id="ARBA00022475"/>
    </source>
</evidence>
<dbReference type="GO" id="GO:0009306">
    <property type="term" value="P:protein secretion"/>
    <property type="evidence" value="ECO:0007669"/>
    <property type="project" value="InterPro"/>
</dbReference>
<proteinExistence type="inferred from homology"/>
<accession>A0A4S1XD82</accession>
<feature type="domain" description="AprE-like beta-barrel" evidence="11">
    <location>
        <begin position="400"/>
        <end position="501"/>
    </location>
</feature>
<name>A0A4S1XD82_9SPHN</name>
<dbReference type="InterPro" id="IPR058781">
    <property type="entry name" value="HH_AprE-like"/>
</dbReference>
<dbReference type="OrthoDB" id="9810980at2"/>
<keyword evidence="5 9" id="KW-0997">Cell inner membrane</keyword>
<evidence type="ECO:0000313" key="12">
    <source>
        <dbReference type="EMBL" id="TGX54061.1"/>
    </source>
</evidence>
<evidence type="ECO:0000256" key="5">
    <source>
        <dbReference type="ARBA" id="ARBA00022519"/>
    </source>
</evidence>
<dbReference type="Gene3D" id="2.40.50.100">
    <property type="match status" value="1"/>
</dbReference>
<protein>
    <recommendedName>
        <fullName evidence="9">Membrane fusion protein (MFP) family protein</fullName>
    </recommendedName>
</protein>
<dbReference type="NCBIfam" id="TIGR01843">
    <property type="entry name" value="type_I_hlyD"/>
    <property type="match status" value="1"/>
</dbReference>
<comment type="caution">
    <text evidence="12">The sequence shown here is derived from an EMBL/GenBank/DDBJ whole genome shotgun (WGS) entry which is preliminary data.</text>
</comment>
<dbReference type="Proteomes" id="UP000306147">
    <property type="component" value="Unassembled WGS sequence"/>
</dbReference>
<dbReference type="PRINTS" id="PR01490">
    <property type="entry name" value="RTXTOXIND"/>
</dbReference>
<evidence type="ECO:0000256" key="2">
    <source>
        <dbReference type="ARBA" id="ARBA00009477"/>
    </source>
</evidence>
<evidence type="ECO:0000256" key="1">
    <source>
        <dbReference type="ARBA" id="ARBA00004377"/>
    </source>
</evidence>
<keyword evidence="7 9" id="KW-1133">Transmembrane helix</keyword>
<dbReference type="PANTHER" id="PTHR30386:SF27">
    <property type="entry name" value="MEMBRANE FUSION PROTEIN (MFP) FAMILY PROTEIN"/>
    <property type="match status" value="1"/>
</dbReference>
<evidence type="ECO:0000256" key="7">
    <source>
        <dbReference type="ARBA" id="ARBA00022989"/>
    </source>
</evidence>
<keyword evidence="3 9" id="KW-0813">Transport</keyword>
<gene>
    <name evidence="12" type="ORF">E5A73_08020</name>
</gene>
<keyword evidence="13" id="KW-1185">Reference proteome</keyword>
<evidence type="ECO:0000256" key="3">
    <source>
        <dbReference type="ARBA" id="ARBA00022448"/>
    </source>
</evidence>
<dbReference type="AlphaFoldDB" id="A0A4S1XD82"/>
<evidence type="ECO:0000259" key="11">
    <source>
        <dbReference type="Pfam" id="PF26002"/>
    </source>
</evidence>
<evidence type="ECO:0000256" key="8">
    <source>
        <dbReference type="ARBA" id="ARBA00023136"/>
    </source>
</evidence>
<dbReference type="InterPro" id="IPR058982">
    <property type="entry name" value="Beta-barrel_AprE"/>
</dbReference>
<keyword evidence="6 9" id="KW-0812">Transmembrane</keyword>
<evidence type="ECO:0000256" key="9">
    <source>
        <dbReference type="RuleBase" id="RU365093"/>
    </source>
</evidence>
<dbReference type="InterPro" id="IPR010129">
    <property type="entry name" value="T1SS_HlyD"/>
</dbReference>
<dbReference type="Pfam" id="PF26002">
    <property type="entry name" value="Beta-barrel_AprE"/>
    <property type="match status" value="1"/>
</dbReference>
<comment type="similarity">
    <text evidence="2 9">Belongs to the membrane fusion protein (MFP) (TC 8.A.1) family.</text>
</comment>
<dbReference type="Pfam" id="PF25994">
    <property type="entry name" value="HH_AprE"/>
    <property type="match status" value="1"/>
</dbReference>
<dbReference type="PANTHER" id="PTHR30386">
    <property type="entry name" value="MEMBRANE FUSION SUBUNIT OF EMRAB-TOLC MULTIDRUG EFFLUX PUMP"/>
    <property type="match status" value="1"/>
</dbReference>